<gene>
    <name evidence="1" type="ORF">EVAR_55844_1</name>
</gene>
<sequence length="145" mass="15845">MSKSTIPPSHMLLVDFSTFSGVHCLLVQEDICCRRHGSFYVSVDAPLGSSDYCLIQGKIPLKLLLRPVPTVINPNACANSFGVTTGHGSIYLEFCHLLAVAPIDSKHQPWFGKKPVRNLPTLSGTKIYLSKTLHTYSAEIASPPH</sequence>
<keyword evidence="2" id="KW-1185">Reference proteome</keyword>
<reference evidence="1 2" key="1">
    <citation type="journal article" date="2019" name="Commun. Biol.">
        <title>The bagworm genome reveals a unique fibroin gene that provides high tensile strength.</title>
        <authorList>
            <person name="Kono N."/>
            <person name="Nakamura H."/>
            <person name="Ohtoshi R."/>
            <person name="Tomita M."/>
            <person name="Numata K."/>
            <person name="Arakawa K."/>
        </authorList>
    </citation>
    <scope>NUCLEOTIDE SEQUENCE [LARGE SCALE GENOMIC DNA]</scope>
</reference>
<organism evidence="1 2">
    <name type="scientific">Eumeta variegata</name>
    <name type="common">Bagworm moth</name>
    <name type="synonym">Eumeta japonica</name>
    <dbReference type="NCBI Taxonomy" id="151549"/>
    <lineage>
        <taxon>Eukaryota</taxon>
        <taxon>Metazoa</taxon>
        <taxon>Ecdysozoa</taxon>
        <taxon>Arthropoda</taxon>
        <taxon>Hexapoda</taxon>
        <taxon>Insecta</taxon>
        <taxon>Pterygota</taxon>
        <taxon>Neoptera</taxon>
        <taxon>Endopterygota</taxon>
        <taxon>Lepidoptera</taxon>
        <taxon>Glossata</taxon>
        <taxon>Ditrysia</taxon>
        <taxon>Tineoidea</taxon>
        <taxon>Psychidae</taxon>
        <taxon>Oiketicinae</taxon>
        <taxon>Eumeta</taxon>
    </lineage>
</organism>
<name>A0A4C1ZCQ9_EUMVA</name>
<comment type="caution">
    <text evidence="1">The sequence shown here is derived from an EMBL/GenBank/DDBJ whole genome shotgun (WGS) entry which is preliminary data.</text>
</comment>
<dbReference type="Proteomes" id="UP000299102">
    <property type="component" value="Unassembled WGS sequence"/>
</dbReference>
<evidence type="ECO:0000313" key="1">
    <source>
        <dbReference type="EMBL" id="GBP84884.1"/>
    </source>
</evidence>
<dbReference type="AlphaFoldDB" id="A0A4C1ZCQ9"/>
<evidence type="ECO:0000313" key="2">
    <source>
        <dbReference type="Proteomes" id="UP000299102"/>
    </source>
</evidence>
<proteinExistence type="predicted"/>
<protein>
    <submittedName>
        <fullName evidence="1">Uncharacterized protein</fullName>
    </submittedName>
</protein>
<dbReference type="EMBL" id="BGZK01001704">
    <property type="protein sequence ID" value="GBP84884.1"/>
    <property type="molecule type" value="Genomic_DNA"/>
</dbReference>
<accession>A0A4C1ZCQ9</accession>